<dbReference type="PANTHER" id="PTHR43762">
    <property type="entry name" value="L-GULONOLACTONE OXIDASE"/>
    <property type="match status" value="1"/>
</dbReference>
<dbReference type="GeneID" id="25415167"/>
<dbReference type="SUPFAM" id="SSF56176">
    <property type="entry name" value="FAD-binding/transporter-associated domain-like"/>
    <property type="match status" value="1"/>
</dbReference>
<dbReference type="STRING" id="1043004.A0A074WJS6"/>
<dbReference type="InterPro" id="IPR006094">
    <property type="entry name" value="Oxid_FAD_bind_N"/>
</dbReference>
<organism evidence="2 3">
    <name type="scientific">Aureobasidium namibiae CBS 147.97</name>
    <dbReference type="NCBI Taxonomy" id="1043004"/>
    <lineage>
        <taxon>Eukaryota</taxon>
        <taxon>Fungi</taxon>
        <taxon>Dikarya</taxon>
        <taxon>Ascomycota</taxon>
        <taxon>Pezizomycotina</taxon>
        <taxon>Dothideomycetes</taxon>
        <taxon>Dothideomycetidae</taxon>
        <taxon>Dothideales</taxon>
        <taxon>Saccotheciaceae</taxon>
        <taxon>Aureobasidium</taxon>
    </lineage>
</organism>
<dbReference type="PANTHER" id="PTHR43762:SF1">
    <property type="entry name" value="D-ARABINONO-1,4-LACTONE OXIDASE"/>
    <property type="match status" value="1"/>
</dbReference>
<dbReference type="Pfam" id="PF01565">
    <property type="entry name" value="FAD_binding_4"/>
    <property type="match status" value="1"/>
</dbReference>
<gene>
    <name evidence="2" type="ORF">M436DRAFT_72709</name>
</gene>
<name>A0A074WJS6_9PEZI</name>
<accession>A0A074WJS6</accession>
<dbReference type="GO" id="GO:0003885">
    <property type="term" value="F:D-arabinono-1,4-lactone oxidase activity"/>
    <property type="evidence" value="ECO:0007669"/>
    <property type="project" value="TreeGrafter"/>
</dbReference>
<dbReference type="Gene3D" id="3.30.465.10">
    <property type="match status" value="1"/>
</dbReference>
<dbReference type="RefSeq" id="XP_013427705.1">
    <property type="nucleotide sequence ID" value="XM_013572251.1"/>
</dbReference>
<dbReference type="HOGENOM" id="CLU_014049_2_0_1"/>
<protein>
    <recommendedName>
        <fullName evidence="1">FAD-binding PCMH-type domain-containing protein</fullName>
    </recommendedName>
</protein>
<dbReference type="InterPro" id="IPR016169">
    <property type="entry name" value="FAD-bd_PCMH_sub2"/>
</dbReference>
<evidence type="ECO:0000313" key="3">
    <source>
        <dbReference type="Proteomes" id="UP000027730"/>
    </source>
</evidence>
<dbReference type="GO" id="GO:0005739">
    <property type="term" value="C:mitochondrion"/>
    <property type="evidence" value="ECO:0007669"/>
    <property type="project" value="TreeGrafter"/>
</dbReference>
<dbReference type="InterPro" id="IPR010031">
    <property type="entry name" value="FAD_lactone_oxidase-like"/>
</dbReference>
<dbReference type="GO" id="GO:0071949">
    <property type="term" value="F:FAD binding"/>
    <property type="evidence" value="ECO:0007669"/>
    <property type="project" value="InterPro"/>
</dbReference>
<evidence type="ECO:0000313" key="2">
    <source>
        <dbReference type="EMBL" id="KEQ73395.1"/>
    </source>
</evidence>
<proteinExistence type="predicted"/>
<dbReference type="Proteomes" id="UP000027730">
    <property type="component" value="Unassembled WGS sequence"/>
</dbReference>
<dbReference type="PROSITE" id="PS51387">
    <property type="entry name" value="FAD_PCMH"/>
    <property type="match status" value="1"/>
</dbReference>
<dbReference type="OrthoDB" id="610608at2759"/>
<evidence type="ECO:0000259" key="1">
    <source>
        <dbReference type="PROSITE" id="PS51387"/>
    </source>
</evidence>
<reference evidence="2 3" key="1">
    <citation type="journal article" date="2014" name="BMC Genomics">
        <title>Genome sequencing of four Aureobasidium pullulans varieties: biotechnological potential, stress tolerance, and description of new species.</title>
        <authorList>
            <person name="Gostin Ar C."/>
            <person name="Ohm R.A."/>
            <person name="Kogej T."/>
            <person name="Sonjak S."/>
            <person name="Turk M."/>
            <person name="Zajc J."/>
            <person name="Zalar P."/>
            <person name="Grube M."/>
            <person name="Sun H."/>
            <person name="Han J."/>
            <person name="Sharma A."/>
            <person name="Chiniquy J."/>
            <person name="Ngan C.Y."/>
            <person name="Lipzen A."/>
            <person name="Barry K."/>
            <person name="Grigoriev I.V."/>
            <person name="Gunde-Cimerman N."/>
        </authorList>
    </citation>
    <scope>NUCLEOTIDE SEQUENCE [LARGE SCALE GENOMIC DNA]</scope>
    <source>
        <strain evidence="2 3">CBS 147.97</strain>
    </source>
</reference>
<dbReference type="EMBL" id="KL584709">
    <property type="protein sequence ID" value="KEQ73395.1"/>
    <property type="molecule type" value="Genomic_DNA"/>
</dbReference>
<dbReference type="InterPro" id="IPR016166">
    <property type="entry name" value="FAD-bd_PCMH"/>
</dbReference>
<keyword evidence="3" id="KW-1185">Reference proteome</keyword>
<dbReference type="InterPro" id="IPR036318">
    <property type="entry name" value="FAD-bd_PCMH-like_sf"/>
</dbReference>
<sequence>MIMQQQNIRTRPVLTFVPSTVLGLQNLIKAYPKKRIRCSGYRHTRSDFFAEDGDILVSFVSLHHVASVLPEMISIFTSRINEAEVSGELRSVQTSPPRAGQTETQHVRVGVAVTPEELREWAIKDGWSLPIDVTADEITTGGIIGSMCHGSGLAHKSINDYIRSVEYVDANGAVQTITDPSELHAALGCFGLLGIITHVTYEVKKMTFAVMRPRKVKTMLAIPPPDPSQVPEALHTEVSPEELQEAIADFERRAGQDHYAEWSWFSYQSDVLVNTWSTISDARWQSQILVTGNMAVLSPLTTDPDDFEIKTNLPNALHFRRGRHYARARNMELELPIPPSPTDKSKADWLVVRKAWWVVIDLVYRSANSPMRLAMDMRITGNSEIIMAPQRGNSHGTVAIEIGSVTDTVTEEEWQTFCQGFVDGLTALAPVGRLRPHWGKEWVKMRFGGLPAREYVRTVAYKSEISECLATLEKIGKRQGWTTKGLHKRFSNNLLDDIFFGEAPAHT</sequence>
<feature type="domain" description="FAD-binding PCMH-type" evidence="1">
    <location>
        <begin position="8"/>
        <end position="206"/>
    </location>
</feature>
<dbReference type="AlphaFoldDB" id="A0A074WJS6"/>